<dbReference type="InterPro" id="IPR007791">
    <property type="entry name" value="DjlA_N"/>
</dbReference>
<keyword evidence="4" id="KW-0472">Membrane</keyword>
<gene>
    <name evidence="6" type="ORF">M3N64_05420</name>
</gene>
<evidence type="ECO:0000256" key="3">
    <source>
        <dbReference type="SAM" id="Coils"/>
    </source>
</evidence>
<keyword evidence="1" id="KW-0235">DNA replication</keyword>
<dbReference type="PRINTS" id="PR00625">
    <property type="entry name" value="JDOMAIN"/>
</dbReference>
<feature type="coiled-coil region" evidence="3">
    <location>
        <begin position="293"/>
        <end position="320"/>
    </location>
</feature>
<evidence type="ECO:0000313" key="7">
    <source>
        <dbReference type="Proteomes" id="UP001203004"/>
    </source>
</evidence>
<evidence type="ECO:0000256" key="4">
    <source>
        <dbReference type="SAM" id="Phobius"/>
    </source>
</evidence>
<dbReference type="EMBL" id="JAMAST010000003">
    <property type="protein sequence ID" value="MCL1631391.1"/>
    <property type="molecule type" value="Genomic_DNA"/>
</dbReference>
<reference evidence="6 7" key="1">
    <citation type="submission" date="2022-05" db="EMBL/GenBank/DDBJ databases">
        <title>Sporolactobacillus sp nov CPB3-1, isolated from tree bark (Mangifera indica L.).</title>
        <authorList>
            <person name="Phuengjayaem S."/>
            <person name="Tanasupawat S."/>
        </authorList>
    </citation>
    <scope>NUCLEOTIDE SEQUENCE [LARGE SCALE GENOMIC DNA]</scope>
    <source>
        <strain evidence="6 7">CPB3-1</strain>
    </source>
</reference>
<dbReference type="RefSeq" id="WP_249099226.1">
    <property type="nucleotide sequence ID" value="NZ_JAMAST010000003.1"/>
</dbReference>
<dbReference type="Gene3D" id="1.10.287.110">
    <property type="entry name" value="DnaJ domain"/>
    <property type="match status" value="1"/>
</dbReference>
<dbReference type="SMART" id="SM00271">
    <property type="entry name" value="DnaJ"/>
    <property type="match status" value="1"/>
</dbReference>
<feature type="transmembrane region" description="Helical" evidence="4">
    <location>
        <begin position="29"/>
        <end position="47"/>
    </location>
</feature>
<keyword evidence="4" id="KW-1133">Transmembrane helix</keyword>
<protein>
    <submittedName>
        <fullName evidence="6">TerB family tellurite resistance protein</fullName>
    </submittedName>
</protein>
<name>A0ABT0M953_9BACL</name>
<dbReference type="Pfam" id="PF05099">
    <property type="entry name" value="TerB"/>
    <property type="match status" value="1"/>
</dbReference>
<keyword evidence="2" id="KW-0346">Stress response</keyword>
<proteinExistence type="predicted"/>
<accession>A0ABT0M953</accession>
<dbReference type="Pfam" id="PF00226">
    <property type="entry name" value="DnaJ"/>
    <property type="match status" value="1"/>
</dbReference>
<evidence type="ECO:0000259" key="5">
    <source>
        <dbReference type="PROSITE" id="PS50076"/>
    </source>
</evidence>
<evidence type="ECO:0000313" key="6">
    <source>
        <dbReference type="EMBL" id="MCL1631391.1"/>
    </source>
</evidence>
<dbReference type="Proteomes" id="UP001203004">
    <property type="component" value="Unassembled WGS sequence"/>
</dbReference>
<comment type="caution">
    <text evidence="6">The sequence shown here is derived from an EMBL/GenBank/DDBJ whole genome shotgun (WGS) entry which is preliminary data.</text>
</comment>
<evidence type="ECO:0000256" key="1">
    <source>
        <dbReference type="ARBA" id="ARBA00022705"/>
    </source>
</evidence>
<dbReference type="PROSITE" id="PS50076">
    <property type="entry name" value="DNAJ_2"/>
    <property type="match status" value="1"/>
</dbReference>
<sequence length="322" mass="36455">MTLMWGILFGFIAAFIALAKKRNVVLWFIAGFIIQWLAVILLLILPGGSHHVFSGRRGESGSRTNTQWRSKVSRECPYCGHQVAFDDIPGNWTCPNCGQTFTYSTDGRVYRQRDERLMPQIEWIVKLFAKIAKKDGVVSENEVRQVDQIVRQAFQPTRQQLQQIMTLFNQSRYSDESVESIAQNLYASVRGRRDILADTLTALVAIAAADGMLRPEEEATIRTIAAIFGLADEYESLKSQFFGRSSQGNTEQSMGIDACYRLLGCRQDDSDQVIKKKYRALIKENHPDRLMSRGASEASIKEANNKIAEIKRAYERIMAARA</sequence>
<dbReference type="InterPro" id="IPR036869">
    <property type="entry name" value="J_dom_sf"/>
</dbReference>
<keyword evidence="4" id="KW-0812">Transmembrane</keyword>
<dbReference type="CDD" id="cd06257">
    <property type="entry name" value="DnaJ"/>
    <property type="match status" value="1"/>
</dbReference>
<dbReference type="Gene3D" id="1.10.3680.10">
    <property type="entry name" value="TerB-like"/>
    <property type="match status" value="1"/>
</dbReference>
<dbReference type="CDD" id="cd07316">
    <property type="entry name" value="terB_like_DjlA"/>
    <property type="match status" value="1"/>
</dbReference>
<dbReference type="SUPFAM" id="SSF46565">
    <property type="entry name" value="Chaperone J-domain"/>
    <property type="match status" value="1"/>
</dbReference>
<evidence type="ECO:0000256" key="2">
    <source>
        <dbReference type="ARBA" id="ARBA00023016"/>
    </source>
</evidence>
<dbReference type="SUPFAM" id="SSF57802">
    <property type="entry name" value="Rubredoxin-like"/>
    <property type="match status" value="1"/>
</dbReference>
<keyword evidence="7" id="KW-1185">Reference proteome</keyword>
<dbReference type="InterPro" id="IPR001623">
    <property type="entry name" value="DnaJ_domain"/>
</dbReference>
<dbReference type="SUPFAM" id="SSF158682">
    <property type="entry name" value="TerB-like"/>
    <property type="match status" value="1"/>
</dbReference>
<feature type="domain" description="J" evidence="5">
    <location>
        <begin position="258"/>
        <end position="322"/>
    </location>
</feature>
<keyword evidence="3" id="KW-0175">Coiled coil</keyword>
<organism evidence="6 7">
    <name type="scientific">Sporolactobacillus mangiferae</name>
    <dbReference type="NCBI Taxonomy" id="2940498"/>
    <lineage>
        <taxon>Bacteria</taxon>
        <taxon>Bacillati</taxon>
        <taxon>Bacillota</taxon>
        <taxon>Bacilli</taxon>
        <taxon>Bacillales</taxon>
        <taxon>Sporolactobacillaceae</taxon>
        <taxon>Sporolactobacillus</taxon>
    </lineage>
</organism>
<dbReference type="InterPro" id="IPR029024">
    <property type="entry name" value="TerB-like"/>
</dbReference>